<dbReference type="EMBL" id="CP002400">
    <property type="protein sequence ID" value="ADU25983.1"/>
    <property type="molecule type" value="Genomic_DNA"/>
</dbReference>
<dbReference type="Proteomes" id="UP000001551">
    <property type="component" value="Chromosome"/>
</dbReference>
<sequence length="48" mass="5408">MPDKFERKQNGGTRQKGHTPAPAGDQIGENAEEGRWAKEEGKKQDRRS</sequence>
<dbReference type="RefSeq" id="WP_013484364.1">
    <property type="nucleotide sequence ID" value="NC_014828.1"/>
</dbReference>
<dbReference type="AlphaFoldDB" id="E6U8J2"/>
<organism evidence="2 3">
    <name type="scientific">Ethanoligenens harbinense (strain DSM 18485 / JCM 12961 / CGMCC 1.5033 / YUAN-3)</name>
    <dbReference type="NCBI Taxonomy" id="663278"/>
    <lineage>
        <taxon>Bacteria</taxon>
        <taxon>Bacillati</taxon>
        <taxon>Bacillota</taxon>
        <taxon>Clostridia</taxon>
        <taxon>Eubacteriales</taxon>
        <taxon>Oscillospiraceae</taxon>
        <taxon>Ethanoligenens</taxon>
    </lineage>
</organism>
<accession>E6U8J2</accession>
<feature type="region of interest" description="Disordered" evidence="1">
    <location>
        <begin position="1"/>
        <end position="48"/>
    </location>
</feature>
<name>E6U8J2_ETHHY</name>
<evidence type="ECO:0000313" key="3">
    <source>
        <dbReference type="Proteomes" id="UP000001551"/>
    </source>
</evidence>
<gene>
    <name evidence="2" type="ordered locus">Ethha_0398</name>
</gene>
<evidence type="ECO:0000256" key="1">
    <source>
        <dbReference type="SAM" id="MobiDB-lite"/>
    </source>
</evidence>
<reference evidence="2 3" key="1">
    <citation type="submission" date="2010-12" db="EMBL/GenBank/DDBJ databases">
        <title>Complete sequence of Ethanoligenens harbinense YUAN-3.</title>
        <authorList>
            <person name="Lucas S."/>
            <person name="Copeland A."/>
            <person name="Lapidus A."/>
            <person name="Cheng J.-F."/>
            <person name="Bruce D."/>
            <person name="Goodwin L."/>
            <person name="Pitluck S."/>
            <person name="Chertkov O."/>
            <person name="Misra M."/>
            <person name="Detter J.C."/>
            <person name="Han C."/>
            <person name="Tapia R."/>
            <person name="Land M."/>
            <person name="Hauser L."/>
            <person name="Jeffries C."/>
            <person name="Kyrpides N."/>
            <person name="Ivanova N."/>
            <person name="Mikhailova N."/>
            <person name="Wang A."/>
            <person name="Mouttaki H."/>
            <person name="He Z."/>
            <person name="Zhou J."/>
            <person name="Hemme C.L."/>
            <person name="Woyke T."/>
        </authorList>
    </citation>
    <scope>NUCLEOTIDE SEQUENCE [LARGE SCALE GENOMIC DNA]</scope>
    <source>
        <strain evidence="3">DSM 18485 / JCM 12961 / CGMCC 1.5033 / YUAN-3</strain>
    </source>
</reference>
<proteinExistence type="predicted"/>
<dbReference type="KEGG" id="eha:Ethha_0398"/>
<keyword evidence="3" id="KW-1185">Reference proteome</keyword>
<dbReference type="HOGENOM" id="CLU_3152894_0_0_9"/>
<protein>
    <submittedName>
        <fullName evidence="2">RNA-binding region RNP-1</fullName>
    </submittedName>
</protein>
<dbReference type="STRING" id="663278.Ethha_0398"/>
<evidence type="ECO:0000313" key="2">
    <source>
        <dbReference type="EMBL" id="ADU25983.1"/>
    </source>
</evidence>
<feature type="compositionally biased region" description="Basic and acidic residues" evidence="1">
    <location>
        <begin position="32"/>
        <end position="48"/>
    </location>
</feature>